<evidence type="ECO:0000313" key="2">
    <source>
        <dbReference type="Proteomes" id="UP001159363"/>
    </source>
</evidence>
<reference evidence="1 2" key="1">
    <citation type="submission" date="2023-02" db="EMBL/GenBank/DDBJ databases">
        <title>LHISI_Scaffold_Assembly.</title>
        <authorList>
            <person name="Stuart O.P."/>
            <person name="Cleave R."/>
            <person name="Magrath M.J.L."/>
            <person name="Mikheyev A.S."/>
        </authorList>
    </citation>
    <scope>NUCLEOTIDE SEQUENCE [LARGE SCALE GENOMIC DNA]</scope>
    <source>
        <strain evidence="1">Daus_M_001</strain>
        <tissue evidence="1">Leg muscle</tissue>
    </source>
</reference>
<keyword evidence="2" id="KW-1185">Reference proteome</keyword>
<dbReference type="PANTHER" id="PTHR47412:SF1">
    <property type="entry name" value="FI01434P-RELATED"/>
    <property type="match status" value="1"/>
</dbReference>
<evidence type="ECO:0000313" key="1">
    <source>
        <dbReference type="EMBL" id="KAJ8873514.1"/>
    </source>
</evidence>
<gene>
    <name evidence="1" type="ORF">PR048_024332</name>
</gene>
<dbReference type="Proteomes" id="UP001159363">
    <property type="component" value="Chromosome 9"/>
</dbReference>
<organism evidence="1 2">
    <name type="scientific">Dryococelus australis</name>
    <dbReference type="NCBI Taxonomy" id="614101"/>
    <lineage>
        <taxon>Eukaryota</taxon>
        <taxon>Metazoa</taxon>
        <taxon>Ecdysozoa</taxon>
        <taxon>Arthropoda</taxon>
        <taxon>Hexapoda</taxon>
        <taxon>Insecta</taxon>
        <taxon>Pterygota</taxon>
        <taxon>Neoptera</taxon>
        <taxon>Polyneoptera</taxon>
        <taxon>Phasmatodea</taxon>
        <taxon>Verophasmatodea</taxon>
        <taxon>Anareolatae</taxon>
        <taxon>Phasmatidae</taxon>
        <taxon>Eurycanthinae</taxon>
        <taxon>Dryococelus</taxon>
    </lineage>
</organism>
<protein>
    <submittedName>
        <fullName evidence="1">Uncharacterized protein</fullName>
    </submittedName>
</protein>
<accession>A0ABQ9GNB6</accession>
<proteinExistence type="predicted"/>
<dbReference type="EMBL" id="JARBHB010000010">
    <property type="protein sequence ID" value="KAJ8873514.1"/>
    <property type="molecule type" value="Genomic_DNA"/>
</dbReference>
<name>A0ABQ9GNB6_9NEOP</name>
<sequence>MKVKLCLWLCQRRRLKIVVVFFGVSTCVGLLCELVSDEGASEATAEPQWTATSGENSAAVTQAFLAGGYMRDTRPANVSHCRYNYGAPAQLLFDASSASHSPGGGAAGPYRVLYNVVQGDPGTAALTYCTHATPELLWHVTEVVRRWDGPVSLAVFAPLGDAALCLQLVDRLCRCSPRMSALSLHLVFPARAPPLVPDPAVTPLPPEEDCAAPNLPALTARHQLGLTYPVNVARNAARTAASTRHVLVSDVELLPSQRLAAGFTALWARLGQVRLASARHVFVVPVFEVERSEEVPATKQQLVWLYAHGRAVYFHRWVCLHCQRFPGLQRWLHRKPRPHLQVPCPAPMCLSQPACIECIHHFI</sequence>
<comment type="caution">
    <text evidence="1">The sequence shown here is derived from an EMBL/GenBank/DDBJ whole genome shotgun (WGS) entry which is preliminary data.</text>
</comment>
<dbReference type="Pfam" id="PF13896">
    <property type="entry name" value="Glyco_transf_49"/>
    <property type="match status" value="1"/>
</dbReference>
<dbReference type="PANTHER" id="PTHR47412">
    <property type="entry name" value="FI01434P-RELATED"/>
    <property type="match status" value="1"/>
</dbReference>